<name>A0A2M4DL30_ANODA</name>
<protein>
    <submittedName>
        <fullName evidence="3">Putative secreted protein</fullName>
    </submittedName>
</protein>
<feature type="compositionally biased region" description="Polar residues" evidence="1">
    <location>
        <begin position="73"/>
        <end position="82"/>
    </location>
</feature>
<feature type="compositionally biased region" description="Basic residues" evidence="1">
    <location>
        <begin position="56"/>
        <end position="65"/>
    </location>
</feature>
<feature type="chain" id="PRO_5014844121" evidence="2">
    <location>
        <begin position="28"/>
        <end position="82"/>
    </location>
</feature>
<accession>A0A2M4DL30</accession>
<dbReference type="AlphaFoldDB" id="A0A2M4DL30"/>
<evidence type="ECO:0000256" key="2">
    <source>
        <dbReference type="SAM" id="SignalP"/>
    </source>
</evidence>
<dbReference type="EMBL" id="GGFL01014092">
    <property type="protein sequence ID" value="MBW78270.1"/>
    <property type="molecule type" value="Transcribed_RNA"/>
</dbReference>
<evidence type="ECO:0000313" key="3">
    <source>
        <dbReference type="EMBL" id="MBW78270.1"/>
    </source>
</evidence>
<feature type="region of interest" description="Disordered" evidence="1">
    <location>
        <begin position="49"/>
        <end position="82"/>
    </location>
</feature>
<proteinExistence type="predicted"/>
<keyword evidence="2" id="KW-0732">Signal</keyword>
<feature type="signal peptide" evidence="2">
    <location>
        <begin position="1"/>
        <end position="27"/>
    </location>
</feature>
<organism evidence="3">
    <name type="scientific">Anopheles darlingi</name>
    <name type="common">Mosquito</name>
    <dbReference type="NCBI Taxonomy" id="43151"/>
    <lineage>
        <taxon>Eukaryota</taxon>
        <taxon>Metazoa</taxon>
        <taxon>Ecdysozoa</taxon>
        <taxon>Arthropoda</taxon>
        <taxon>Hexapoda</taxon>
        <taxon>Insecta</taxon>
        <taxon>Pterygota</taxon>
        <taxon>Neoptera</taxon>
        <taxon>Endopterygota</taxon>
        <taxon>Diptera</taxon>
        <taxon>Nematocera</taxon>
        <taxon>Culicoidea</taxon>
        <taxon>Culicidae</taxon>
        <taxon>Anophelinae</taxon>
        <taxon>Anopheles</taxon>
    </lineage>
</organism>
<sequence>MLPRFMRAPMGSTVALVVVVRLLPLLPLPPRVSVRIVAVPVTHRHDLSPKWQLKQPRSKRRKPIKHPALMRSHWSSGRNRLA</sequence>
<evidence type="ECO:0000256" key="1">
    <source>
        <dbReference type="SAM" id="MobiDB-lite"/>
    </source>
</evidence>
<reference evidence="3" key="1">
    <citation type="submission" date="2018-01" db="EMBL/GenBank/DDBJ databases">
        <title>An insight into the sialome of Amazonian anophelines.</title>
        <authorList>
            <person name="Ribeiro J.M."/>
            <person name="Scarpassa V."/>
            <person name="Calvo E."/>
        </authorList>
    </citation>
    <scope>NUCLEOTIDE SEQUENCE</scope>
</reference>